<dbReference type="GO" id="GO:0005829">
    <property type="term" value="C:cytosol"/>
    <property type="evidence" value="ECO:0007669"/>
    <property type="project" value="TreeGrafter"/>
</dbReference>
<evidence type="ECO:0000313" key="2">
    <source>
        <dbReference type="Proteomes" id="UP001431209"/>
    </source>
</evidence>
<dbReference type="GO" id="GO:0015977">
    <property type="term" value="P:carbon fixation"/>
    <property type="evidence" value="ECO:0007669"/>
    <property type="project" value="InterPro"/>
</dbReference>
<keyword evidence="2" id="KW-1185">Reference proteome</keyword>
<dbReference type="PANTHER" id="PTHR30523">
    <property type="entry name" value="PHOSPHOENOLPYRUVATE CARBOXYLASE"/>
    <property type="match status" value="1"/>
</dbReference>
<dbReference type="PANTHER" id="PTHR30523:SF6">
    <property type="entry name" value="PHOSPHOENOLPYRUVATE CARBOXYLASE"/>
    <property type="match status" value="1"/>
</dbReference>
<sequence>MSFFLDQASTDFNPMAHYNSEWFLNVLKIDTPKSLTSLESLWSEMSVKQVSSWLNHQGVKDADVATDQIKRLLNAKTSEQMDQILEEMDDVSAYCAVRIIHIRIHLCDLDKMAASTHKPTKHLRGRSMDLSAVDNTGGVLDTKLIIQSFLDYLSYTHNNTTNSNLPDTMAKFRELLSNINLRLVSTVHPNETERSTNLQHYDYILEKYIEWKRLNESLTGMPSQASEYRTRREKLNQLRRDIKAEIEGVFQSDQMRPNPISVESEGRRLMQRYSVIFNVVPFQQKFIKHLAKEAYYLFIASVLSDKPEFVSKFSELYEHTKHTRTDRLHTIKKTLDSLNIATVVPRVDMPIIKFGTWKGGDRDGNPFVVASFSNQTFIEQKLFVLEHYLNIVTQLVDKITPSTTQIEVSDDLLESIRSDRALFPYIENVKGVEPYRAKLRYMQEKLQNTVQRCTEVLKKAGETTRPLMSSTLLGPTGYNDSKSLQDDIEVIYRSLIKNGGKSQARSNLQDLKILVSTFGIHMCSIDFRQTSEKNREAMLEYLQITQHESVQNVNYSKLPESEKREILLKVLTDPKLEFNPWLIPQMSKITKDTFQSLLVFSDASATDSNSVGKFIISMCQNVSDILTTMVLMRLTKLLFIDSLGNIKSNHDVTGLFETIGDLVNAPIIVNDLLNIKLIRHHILQERDARFTVMLGYSDSVRDGSSLASDAFVARTGLELKRVKDSINKQHDTNINLVYYRGRGDTLPRGFGGNIKKAILSQSITTLGEDHTEQNRYLRRYSSESSALDHLWNIFSAHVSAVVRELHPDWEVFQRHFEFFGRLSNIAWQDLVRGEKGDAYFSILDKFSILPVLPKCRFASRPVCREGVKYDIDNIRAIPFSMDLAQMREFTSAYYGTGTAFEVGIQLLNNVSATYKILQSIAKEHGAEQALSTFESNQKLTKQTDSTHDKQIEDGLKALIERFDSVELGLKSVAQLLVDSEKYPSAIELLQTMFTNYAPFRYSIENKEMALGVRSKEIVDEYTREANELQRKVLKGTQDEADLTTKWLTKIQNKSTLDKSGPGGRLYNTPELRLLHKLQGRFLNNFTKQSEKGEVARKRAEELSIYVQMTILAVSEGLGFGG</sequence>
<dbReference type="GO" id="GO:0006099">
    <property type="term" value="P:tricarboxylic acid cycle"/>
    <property type="evidence" value="ECO:0007669"/>
    <property type="project" value="InterPro"/>
</dbReference>
<dbReference type="AlphaFoldDB" id="A0AAW2YQ52"/>
<dbReference type="Pfam" id="PF00311">
    <property type="entry name" value="PEPcase"/>
    <property type="match status" value="2"/>
</dbReference>
<name>A0AAW2YQ52_9EUKA</name>
<dbReference type="InterPro" id="IPR021135">
    <property type="entry name" value="PEP_COase"/>
</dbReference>
<accession>A0AAW2YQ52</accession>
<protein>
    <recommendedName>
        <fullName evidence="3">Phosphoenolpyruvate carboxylase</fullName>
    </recommendedName>
</protein>
<comment type="caution">
    <text evidence="1">The sequence shown here is derived from an EMBL/GenBank/DDBJ whole genome shotgun (WGS) entry which is preliminary data.</text>
</comment>
<dbReference type="PRINTS" id="PR00150">
    <property type="entry name" value="PEPCARBXLASE"/>
</dbReference>
<dbReference type="InterPro" id="IPR015813">
    <property type="entry name" value="Pyrv/PenolPyrv_kinase-like_dom"/>
</dbReference>
<dbReference type="Gene3D" id="1.20.1440.90">
    <property type="entry name" value="Phosphoenolpyruvate/pyruvate domain"/>
    <property type="match status" value="1"/>
</dbReference>
<evidence type="ECO:0008006" key="3">
    <source>
        <dbReference type="Google" id="ProtNLM"/>
    </source>
</evidence>
<dbReference type="Proteomes" id="UP001431209">
    <property type="component" value="Unassembled WGS sequence"/>
</dbReference>
<dbReference type="EMBL" id="JAOPGA020000496">
    <property type="protein sequence ID" value="KAL0479053.1"/>
    <property type="molecule type" value="Genomic_DNA"/>
</dbReference>
<reference evidence="1 2" key="1">
    <citation type="submission" date="2024-03" db="EMBL/GenBank/DDBJ databases">
        <title>The Acrasis kona genome and developmental transcriptomes reveal deep origins of eukaryotic multicellular pathways.</title>
        <authorList>
            <person name="Sheikh S."/>
            <person name="Fu C.-J."/>
            <person name="Brown M.W."/>
            <person name="Baldauf S.L."/>
        </authorList>
    </citation>
    <scope>NUCLEOTIDE SEQUENCE [LARGE SCALE GENOMIC DNA]</scope>
    <source>
        <strain evidence="1 2">ATCC MYA-3509</strain>
    </source>
</reference>
<proteinExistence type="predicted"/>
<dbReference type="SUPFAM" id="SSF51621">
    <property type="entry name" value="Phosphoenolpyruvate/pyruvate domain"/>
    <property type="match status" value="3"/>
</dbReference>
<gene>
    <name evidence="1" type="ORF">AKO1_007897</name>
</gene>
<organism evidence="1 2">
    <name type="scientific">Acrasis kona</name>
    <dbReference type="NCBI Taxonomy" id="1008807"/>
    <lineage>
        <taxon>Eukaryota</taxon>
        <taxon>Discoba</taxon>
        <taxon>Heterolobosea</taxon>
        <taxon>Tetramitia</taxon>
        <taxon>Eutetramitia</taxon>
        <taxon>Acrasidae</taxon>
        <taxon>Acrasis</taxon>
    </lineage>
</organism>
<dbReference type="GO" id="GO:0008964">
    <property type="term" value="F:phosphoenolpyruvate carboxylase activity"/>
    <property type="evidence" value="ECO:0007669"/>
    <property type="project" value="InterPro"/>
</dbReference>
<evidence type="ECO:0000313" key="1">
    <source>
        <dbReference type="EMBL" id="KAL0479053.1"/>
    </source>
</evidence>